<sequence length="152" mass="17346">MQWVPVLIAITLSLTAGNTAESEIDIEDIGNNVNAEKKIPDEQYMDVNVPGFDKKLPSPDELLKMLDSMTNLSDDEKNDIREHLMKSKSGVEDNISPPAGRNFFYQIGLLLSLLSVIAIIFVFFGYKLYNSLVEKEKRRELKKKQKELKKKK</sequence>
<keyword evidence="1" id="KW-0812">Transmembrane</keyword>
<keyword evidence="1" id="KW-1133">Transmembrane helix</keyword>
<name>A0AA39FCQ1_MICHY</name>
<evidence type="ECO:0000256" key="2">
    <source>
        <dbReference type="SAM" id="SignalP"/>
    </source>
</evidence>
<evidence type="ECO:0000256" key="1">
    <source>
        <dbReference type="SAM" id="Phobius"/>
    </source>
</evidence>
<keyword evidence="1" id="KW-0472">Membrane</keyword>
<reference evidence="3" key="2">
    <citation type="submission" date="2023-03" db="EMBL/GenBank/DDBJ databases">
        <authorList>
            <person name="Inwood S.N."/>
            <person name="Skelly J.G."/>
            <person name="Guhlin J."/>
            <person name="Harrop T.W.R."/>
            <person name="Goldson S.G."/>
            <person name="Dearden P.K."/>
        </authorList>
    </citation>
    <scope>NUCLEOTIDE SEQUENCE</scope>
    <source>
        <strain evidence="3">Lincoln</strain>
        <tissue evidence="3">Whole body</tissue>
    </source>
</reference>
<evidence type="ECO:0000313" key="4">
    <source>
        <dbReference type="Proteomes" id="UP001168972"/>
    </source>
</evidence>
<keyword evidence="2" id="KW-0732">Signal</keyword>
<comment type="caution">
    <text evidence="3">The sequence shown here is derived from an EMBL/GenBank/DDBJ whole genome shotgun (WGS) entry which is preliminary data.</text>
</comment>
<dbReference type="AlphaFoldDB" id="A0AA39FCQ1"/>
<keyword evidence="4" id="KW-1185">Reference proteome</keyword>
<reference evidence="3" key="1">
    <citation type="journal article" date="2023" name="bioRxiv">
        <title>Scaffold-level genome assemblies of two parasitoid biocontrol wasps reveal the parthenogenesis mechanism and an associated novel virus.</title>
        <authorList>
            <person name="Inwood S."/>
            <person name="Skelly J."/>
            <person name="Guhlin J."/>
            <person name="Harrop T."/>
            <person name="Goldson S."/>
            <person name="Dearden P."/>
        </authorList>
    </citation>
    <scope>NUCLEOTIDE SEQUENCE</scope>
    <source>
        <strain evidence="3">Lincoln</strain>
        <tissue evidence="3">Whole body</tissue>
    </source>
</reference>
<feature type="transmembrane region" description="Helical" evidence="1">
    <location>
        <begin position="103"/>
        <end position="129"/>
    </location>
</feature>
<gene>
    <name evidence="3" type="ORF">PV327_004500</name>
</gene>
<dbReference type="EMBL" id="JAQQBR010001832">
    <property type="protein sequence ID" value="KAK0167053.1"/>
    <property type="molecule type" value="Genomic_DNA"/>
</dbReference>
<feature type="signal peptide" evidence="2">
    <location>
        <begin position="1"/>
        <end position="20"/>
    </location>
</feature>
<protein>
    <submittedName>
        <fullName evidence="3">Uncharacterized protein</fullName>
    </submittedName>
</protein>
<dbReference type="Proteomes" id="UP001168972">
    <property type="component" value="Unassembled WGS sequence"/>
</dbReference>
<organism evidence="3 4">
    <name type="scientific">Microctonus hyperodae</name>
    <name type="common">Parasitoid wasp</name>
    <dbReference type="NCBI Taxonomy" id="165561"/>
    <lineage>
        <taxon>Eukaryota</taxon>
        <taxon>Metazoa</taxon>
        <taxon>Ecdysozoa</taxon>
        <taxon>Arthropoda</taxon>
        <taxon>Hexapoda</taxon>
        <taxon>Insecta</taxon>
        <taxon>Pterygota</taxon>
        <taxon>Neoptera</taxon>
        <taxon>Endopterygota</taxon>
        <taxon>Hymenoptera</taxon>
        <taxon>Apocrita</taxon>
        <taxon>Ichneumonoidea</taxon>
        <taxon>Braconidae</taxon>
        <taxon>Euphorinae</taxon>
        <taxon>Microctonus</taxon>
    </lineage>
</organism>
<evidence type="ECO:0000313" key="3">
    <source>
        <dbReference type="EMBL" id="KAK0167053.1"/>
    </source>
</evidence>
<proteinExistence type="predicted"/>
<accession>A0AA39FCQ1</accession>
<feature type="chain" id="PRO_5041200457" evidence="2">
    <location>
        <begin position="21"/>
        <end position="152"/>
    </location>
</feature>